<organism evidence="2 3">
    <name type="scientific">Pristionchus fissidentatus</name>
    <dbReference type="NCBI Taxonomy" id="1538716"/>
    <lineage>
        <taxon>Eukaryota</taxon>
        <taxon>Metazoa</taxon>
        <taxon>Ecdysozoa</taxon>
        <taxon>Nematoda</taxon>
        <taxon>Chromadorea</taxon>
        <taxon>Rhabditida</taxon>
        <taxon>Rhabditina</taxon>
        <taxon>Diplogasteromorpha</taxon>
        <taxon>Diplogasteroidea</taxon>
        <taxon>Neodiplogasteridae</taxon>
        <taxon>Pristionchus</taxon>
    </lineage>
</organism>
<feature type="region of interest" description="Disordered" evidence="1">
    <location>
        <begin position="94"/>
        <end position="114"/>
    </location>
</feature>
<sequence>QHDFIIVAQKWSERPFSSIIDRNYDDASSSQWYVPLMIASWTNCLRLCSSLVGVSSLETAATPRRSLDSAATWDTSVALMRTCRGSVRCSQPGWLSRRASRTGTLTDPRPRTRM</sequence>
<dbReference type="AlphaFoldDB" id="A0AAV5W1I2"/>
<dbReference type="EMBL" id="BTSY01000004">
    <property type="protein sequence ID" value="GMT25759.1"/>
    <property type="molecule type" value="Genomic_DNA"/>
</dbReference>
<feature type="non-terminal residue" evidence="2">
    <location>
        <position position="1"/>
    </location>
</feature>
<evidence type="ECO:0000313" key="2">
    <source>
        <dbReference type="EMBL" id="GMT25759.1"/>
    </source>
</evidence>
<keyword evidence="3" id="KW-1185">Reference proteome</keyword>
<accession>A0AAV5W1I2</accession>
<reference evidence="2" key="1">
    <citation type="submission" date="2023-10" db="EMBL/GenBank/DDBJ databases">
        <title>Genome assembly of Pristionchus species.</title>
        <authorList>
            <person name="Yoshida K."/>
            <person name="Sommer R.J."/>
        </authorList>
    </citation>
    <scope>NUCLEOTIDE SEQUENCE</scope>
    <source>
        <strain evidence="2">RS5133</strain>
    </source>
</reference>
<evidence type="ECO:0000256" key="1">
    <source>
        <dbReference type="SAM" id="MobiDB-lite"/>
    </source>
</evidence>
<gene>
    <name evidence="2" type="ORF">PFISCL1PPCAC_17056</name>
</gene>
<protein>
    <submittedName>
        <fullName evidence="2">Uncharacterized protein</fullName>
    </submittedName>
</protein>
<comment type="caution">
    <text evidence="2">The sequence shown here is derived from an EMBL/GenBank/DDBJ whole genome shotgun (WGS) entry which is preliminary data.</text>
</comment>
<dbReference type="Proteomes" id="UP001432322">
    <property type="component" value="Unassembled WGS sequence"/>
</dbReference>
<evidence type="ECO:0000313" key="3">
    <source>
        <dbReference type="Proteomes" id="UP001432322"/>
    </source>
</evidence>
<name>A0AAV5W1I2_9BILA</name>
<proteinExistence type="predicted"/>